<gene>
    <name evidence="2" type="ORF">N7452_003774</name>
</gene>
<dbReference type="InterPro" id="IPR029045">
    <property type="entry name" value="ClpP/crotonase-like_dom_sf"/>
</dbReference>
<dbReference type="Pfam" id="PF00378">
    <property type="entry name" value="ECH_1"/>
    <property type="match status" value="1"/>
</dbReference>
<proteinExistence type="inferred from homology"/>
<dbReference type="Proteomes" id="UP001147695">
    <property type="component" value="Unassembled WGS sequence"/>
</dbReference>
<dbReference type="SUPFAM" id="SSF52096">
    <property type="entry name" value="ClpP/crotonase"/>
    <property type="match status" value="1"/>
</dbReference>
<dbReference type="EMBL" id="JAPZBQ010000002">
    <property type="protein sequence ID" value="KAJ5345770.1"/>
    <property type="molecule type" value="Genomic_DNA"/>
</dbReference>
<reference evidence="2" key="2">
    <citation type="journal article" date="2023" name="IMA Fungus">
        <title>Comparative genomic study of the Penicillium genus elucidates a diverse pangenome and 15 lateral gene transfer events.</title>
        <authorList>
            <person name="Petersen C."/>
            <person name="Sorensen T."/>
            <person name="Nielsen M.R."/>
            <person name="Sondergaard T.E."/>
            <person name="Sorensen J.L."/>
            <person name="Fitzpatrick D.A."/>
            <person name="Frisvad J.C."/>
            <person name="Nielsen K.L."/>
        </authorList>
    </citation>
    <scope>NUCLEOTIDE SEQUENCE</scope>
    <source>
        <strain evidence="2">IBT 35673</strain>
    </source>
</reference>
<protein>
    <submittedName>
        <fullName evidence="2">Enoyl-CoA hydratase AKT3-1</fullName>
    </submittedName>
</protein>
<dbReference type="Gene3D" id="1.10.12.10">
    <property type="entry name" value="Lyase 2-enoyl-coa Hydratase, Chain A, domain 2"/>
    <property type="match status" value="1"/>
</dbReference>
<accession>A0A9W9QU42</accession>
<dbReference type="PANTHER" id="PTHR43684">
    <property type="match status" value="1"/>
</dbReference>
<evidence type="ECO:0000256" key="1">
    <source>
        <dbReference type="ARBA" id="ARBA00005254"/>
    </source>
</evidence>
<name>A0A9W9QU42_PENBR</name>
<dbReference type="Gene3D" id="3.90.226.10">
    <property type="entry name" value="2-enoyl-CoA Hydratase, Chain A, domain 1"/>
    <property type="match status" value="1"/>
</dbReference>
<dbReference type="InterPro" id="IPR001753">
    <property type="entry name" value="Enoyl-CoA_hydra/iso"/>
</dbReference>
<dbReference type="CDD" id="cd06558">
    <property type="entry name" value="crotonase-like"/>
    <property type="match status" value="1"/>
</dbReference>
<sequence length="308" mass="33595">MAQSLSIPESYEGLHLTHIQIAHHPPQSPAATPIVIIKLNRPEKNNAFTPQMANSLEAAYHLFHRDPRVKVVVLTGVGRMFCAGSDLEIGFGNGEGRASDFRDIGGRVALAMHRCSKPTIAALQGSAVGVGMTMTLPAAIRICHESSKYGFVFTRRGLTIESCASFFLPRLIGFSKAMALITTGGVHHGSSKYFGDLFTEVLTDAAAVLPRALDLAHEMAENVSPLASAMSRALMWEGSESPEGAHLLESKVFHHMTGQSDYKEGVNSFLEKRKPRFLADPHGMVPGDYPWWSEIDIRVDRKGSKSKL</sequence>
<organism evidence="2 3">
    <name type="scientific">Penicillium brevicompactum</name>
    <dbReference type="NCBI Taxonomy" id="5074"/>
    <lineage>
        <taxon>Eukaryota</taxon>
        <taxon>Fungi</taxon>
        <taxon>Dikarya</taxon>
        <taxon>Ascomycota</taxon>
        <taxon>Pezizomycotina</taxon>
        <taxon>Eurotiomycetes</taxon>
        <taxon>Eurotiomycetidae</taxon>
        <taxon>Eurotiales</taxon>
        <taxon>Aspergillaceae</taxon>
        <taxon>Penicillium</taxon>
    </lineage>
</organism>
<evidence type="ECO:0000313" key="2">
    <source>
        <dbReference type="EMBL" id="KAJ5345770.1"/>
    </source>
</evidence>
<dbReference type="InterPro" id="IPR014748">
    <property type="entry name" value="Enoyl-CoA_hydra_C"/>
</dbReference>
<comment type="similarity">
    <text evidence="1">Belongs to the enoyl-CoA hydratase/isomerase family.</text>
</comment>
<comment type="caution">
    <text evidence="2">The sequence shown here is derived from an EMBL/GenBank/DDBJ whole genome shotgun (WGS) entry which is preliminary data.</text>
</comment>
<evidence type="ECO:0000313" key="3">
    <source>
        <dbReference type="Proteomes" id="UP001147695"/>
    </source>
</evidence>
<dbReference type="InterPro" id="IPR051053">
    <property type="entry name" value="ECH/Chromodomain_protein"/>
</dbReference>
<dbReference type="AlphaFoldDB" id="A0A9W9QU42"/>
<dbReference type="PANTHER" id="PTHR43684:SF4">
    <property type="entry name" value="ENOYL-COA HYDRATASE_ISOMERASE FAMILY PROTEIN (AFU_ORTHOLOGUE AFUA_1G01890)"/>
    <property type="match status" value="1"/>
</dbReference>
<reference evidence="2" key="1">
    <citation type="submission" date="2022-12" db="EMBL/GenBank/DDBJ databases">
        <authorList>
            <person name="Petersen C."/>
        </authorList>
    </citation>
    <scope>NUCLEOTIDE SEQUENCE</scope>
    <source>
        <strain evidence="2">IBT 35673</strain>
    </source>
</reference>